<dbReference type="GO" id="GO:0009247">
    <property type="term" value="P:glycolipid biosynthetic process"/>
    <property type="evidence" value="ECO:0007669"/>
    <property type="project" value="TreeGrafter"/>
</dbReference>
<dbReference type="GO" id="GO:0005886">
    <property type="term" value="C:plasma membrane"/>
    <property type="evidence" value="ECO:0007669"/>
    <property type="project" value="TreeGrafter"/>
</dbReference>
<dbReference type="InterPro" id="IPR051276">
    <property type="entry name" value="Saccharopine_DH-like_oxidrdct"/>
</dbReference>
<evidence type="ECO:0000313" key="4">
    <source>
        <dbReference type="Proteomes" id="UP000664859"/>
    </source>
</evidence>
<dbReference type="PANTHER" id="PTHR12286">
    <property type="entry name" value="SACCHAROPINE DEHYDROGENASE-LIKE OXIDOREDUCTASE"/>
    <property type="match status" value="1"/>
</dbReference>
<dbReference type="EMBL" id="JAFCMP010000027">
    <property type="protein sequence ID" value="KAG5190848.1"/>
    <property type="molecule type" value="Genomic_DNA"/>
</dbReference>
<dbReference type="Pfam" id="PF03435">
    <property type="entry name" value="Sacchrp_dh_NADP"/>
    <property type="match status" value="1"/>
</dbReference>
<feature type="domain" description="Saccharopine dehydrogenase NADP binding" evidence="2">
    <location>
        <begin position="6"/>
        <end position="132"/>
    </location>
</feature>
<dbReference type="OrthoDB" id="10268090at2759"/>
<name>A0A835ZKY4_9STRA</name>
<evidence type="ECO:0000256" key="1">
    <source>
        <dbReference type="ARBA" id="ARBA00038048"/>
    </source>
</evidence>
<dbReference type="PANTHER" id="PTHR12286:SF5">
    <property type="entry name" value="SACCHAROPINE DEHYDROGENASE-LIKE OXIDOREDUCTASE"/>
    <property type="match status" value="1"/>
</dbReference>
<dbReference type="AlphaFoldDB" id="A0A835ZKY4"/>
<dbReference type="InterPro" id="IPR036291">
    <property type="entry name" value="NAD(P)-bd_dom_sf"/>
</dbReference>
<keyword evidence="4" id="KW-1185">Reference proteome</keyword>
<comment type="similarity">
    <text evidence="1">Belongs to the saccharopine dehydrogenase family.</text>
</comment>
<sequence length="357" mass="37217">MRPFQVVVYGATGFCGQLVCEYLAKNYATTGLRWALAGRSEPKLISLKRSLGPGGGDTPHLVADAADTPALEALARVADVVVAAAGPYGEVGSGLVAACAATGTHLVDLAGESVWMKEMIEKHHDTASVSGAKIVHSCGFDSIPADLGTMLAHMRLRDVHNTKTKALSYYFGKFGLGGFSGMLERQQLRGDVLRPLSAVAQRRAAPSATKNTQVCRFRGQLAGLLPALLTTAAVAFSNALFYLPPTRALLQQVAPASGEGPPASIRENSFFEIYVEGHGANGAHVLATVGSDKGDAGYQETCKMLAESALALALNTTALPQRTGILTPASALGMVLVERLRAAGMVLSVETVSLPSG</sequence>
<proteinExistence type="inferred from homology"/>
<dbReference type="Gene3D" id="3.40.50.720">
    <property type="entry name" value="NAD(P)-binding Rossmann-like Domain"/>
    <property type="match status" value="1"/>
</dbReference>
<dbReference type="Proteomes" id="UP000664859">
    <property type="component" value="Unassembled WGS sequence"/>
</dbReference>
<dbReference type="SUPFAM" id="SSF51735">
    <property type="entry name" value="NAD(P)-binding Rossmann-fold domains"/>
    <property type="match status" value="1"/>
</dbReference>
<comment type="caution">
    <text evidence="3">The sequence shown here is derived from an EMBL/GenBank/DDBJ whole genome shotgun (WGS) entry which is preliminary data.</text>
</comment>
<accession>A0A835ZKY4</accession>
<reference evidence="3" key="1">
    <citation type="submission" date="2021-02" db="EMBL/GenBank/DDBJ databases">
        <title>First Annotated Genome of the Yellow-green Alga Tribonema minus.</title>
        <authorList>
            <person name="Mahan K.M."/>
        </authorList>
    </citation>
    <scope>NUCLEOTIDE SEQUENCE</scope>
    <source>
        <strain evidence="3">UTEX B ZZ1240</strain>
    </source>
</reference>
<gene>
    <name evidence="3" type="ORF">JKP88DRAFT_297766</name>
</gene>
<evidence type="ECO:0000313" key="3">
    <source>
        <dbReference type="EMBL" id="KAG5190848.1"/>
    </source>
</evidence>
<protein>
    <submittedName>
        <fullName evidence="3">Saccharopine dehydrogenase-domain-containing protein</fullName>
    </submittedName>
</protein>
<dbReference type="InterPro" id="IPR005097">
    <property type="entry name" value="Sacchrp_dh_NADP-bd"/>
</dbReference>
<evidence type="ECO:0000259" key="2">
    <source>
        <dbReference type="Pfam" id="PF03435"/>
    </source>
</evidence>
<organism evidence="3 4">
    <name type="scientific">Tribonema minus</name>
    <dbReference type="NCBI Taxonomy" id="303371"/>
    <lineage>
        <taxon>Eukaryota</taxon>
        <taxon>Sar</taxon>
        <taxon>Stramenopiles</taxon>
        <taxon>Ochrophyta</taxon>
        <taxon>PX clade</taxon>
        <taxon>Xanthophyceae</taxon>
        <taxon>Tribonematales</taxon>
        <taxon>Tribonemataceae</taxon>
        <taxon>Tribonema</taxon>
    </lineage>
</organism>